<dbReference type="Gene3D" id="1.20.1530.20">
    <property type="match status" value="1"/>
</dbReference>
<sequence length="579" mass="61150">MLMGAAVVAVPLFRRIGLGSVLGYFAAGLLVGPSVLGLITDAESILHFAELGVVMFLFVIGLELRPQKLWAMRGQIFGLGCVQVAAATAALALAGAALFGFSGPVAFIAGAGFVLSSTAVIMSVLQDRGELSSAEGQKSVAILLFEDLMIVPLLAVVAFLSPLSHGQAGWTDILVAAAALAALLGVGRWGLNPFFALLARARTREVLTAGALLVVLGAALLMDAAGLSMAMGAFLAGVMLSSSSYRHQIESDIEPFRGLLMGLFFLAVGMSLDLSVVAAAWPLLLSMLAAFTVAKGAVVYAVARLYGGSNHQAVHRTSMFLQGGEFAFVLYAAAMAGGVIDARENALFVTVVILSMAITPLFMIAADRLLRTGASMDGVDVAHDLKGRILLIGFGRFGQIASQLLLSRGIDLAVIDRDPDRIRDAGRYGFKVFFGDGARLDTLRHSGAGEVDAIMVCIDDPKAALQIVELAQHEFPQARLLVRSYDRGHAVELIRAGVDYQIRETVESAYLMGAEGLRVLGFAEAEVEEAAEDIRQRDAGRLSEQVQGDLMSGRDRLLTQPIPEPLVRASVPASPVKQS</sequence>
<dbReference type="EMBL" id="BSFJ01000005">
    <property type="protein sequence ID" value="GLK71552.1"/>
    <property type="molecule type" value="Genomic_DNA"/>
</dbReference>
<keyword evidence="10 11" id="KW-0472">Membrane</keyword>
<dbReference type="GO" id="GO:0006813">
    <property type="term" value="P:potassium ion transport"/>
    <property type="evidence" value="ECO:0007669"/>
    <property type="project" value="UniProtKB-KW"/>
</dbReference>
<feature type="transmembrane region" description="Helical" evidence="11">
    <location>
        <begin position="76"/>
        <end position="99"/>
    </location>
</feature>
<accession>A0A9W6J6A1</accession>
<comment type="caution">
    <text evidence="13">The sequence shown here is derived from an EMBL/GenBank/DDBJ whole genome shotgun (WGS) entry which is preliminary data.</text>
</comment>
<feature type="transmembrane region" description="Helical" evidence="11">
    <location>
        <begin position="140"/>
        <end position="161"/>
    </location>
</feature>
<keyword evidence="14" id="KW-1185">Reference proteome</keyword>
<keyword evidence="6 11" id="KW-0812">Transmembrane</keyword>
<keyword evidence="5" id="KW-0633">Potassium transport</keyword>
<evidence type="ECO:0000256" key="6">
    <source>
        <dbReference type="ARBA" id="ARBA00022692"/>
    </source>
</evidence>
<dbReference type="AlphaFoldDB" id="A0A9W6J6A1"/>
<dbReference type="InterPro" id="IPR006153">
    <property type="entry name" value="Cation/H_exchanger_TM"/>
</dbReference>
<evidence type="ECO:0000256" key="5">
    <source>
        <dbReference type="ARBA" id="ARBA00022538"/>
    </source>
</evidence>
<dbReference type="Pfam" id="PF00999">
    <property type="entry name" value="Na_H_Exchanger"/>
    <property type="match status" value="1"/>
</dbReference>
<evidence type="ECO:0000313" key="13">
    <source>
        <dbReference type="EMBL" id="GLK71552.1"/>
    </source>
</evidence>
<evidence type="ECO:0000256" key="7">
    <source>
        <dbReference type="ARBA" id="ARBA00022958"/>
    </source>
</evidence>
<evidence type="ECO:0000259" key="12">
    <source>
        <dbReference type="PROSITE" id="PS51201"/>
    </source>
</evidence>
<dbReference type="InterPro" id="IPR038770">
    <property type="entry name" value="Na+/solute_symporter_sf"/>
</dbReference>
<evidence type="ECO:0000256" key="9">
    <source>
        <dbReference type="ARBA" id="ARBA00023065"/>
    </source>
</evidence>
<comment type="subcellular location">
    <subcellularLocation>
        <location evidence="1">Endomembrane system</location>
        <topology evidence="1">Multi-pass membrane protein</topology>
    </subcellularLocation>
</comment>
<dbReference type="InterPro" id="IPR004771">
    <property type="entry name" value="K/H_exchanger"/>
</dbReference>
<dbReference type="PROSITE" id="PS51201">
    <property type="entry name" value="RCK_N"/>
    <property type="match status" value="1"/>
</dbReference>
<feature type="transmembrane region" description="Helical" evidence="11">
    <location>
        <begin position="287"/>
        <end position="307"/>
    </location>
</feature>
<evidence type="ECO:0000256" key="10">
    <source>
        <dbReference type="ARBA" id="ARBA00023136"/>
    </source>
</evidence>
<reference evidence="13" key="1">
    <citation type="journal article" date="2014" name="Int. J. Syst. Evol. Microbiol.">
        <title>Complete genome sequence of Corynebacterium casei LMG S-19264T (=DSM 44701T), isolated from a smear-ripened cheese.</title>
        <authorList>
            <consortium name="US DOE Joint Genome Institute (JGI-PGF)"/>
            <person name="Walter F."/>
            <person name="Albersmeier A."/>
            <person name="Kalinowski J."/>
            <person name="Ruckert C."/>
        </authorList>
    </citation>
    <scope>NUCLEOTIDE SEQUENCE</scope>
    <source>
        <strain evidence="13">VKM B-2484</strain>
    </source>
</reference>
<evidence type="ECO:0000256" key="2">
    <source>
        <dbReference type="ARBA" id="ARBA00005551"/>
    </source>
</evidence>
<dbReference type="GO" id="GO:0012505">
    <property type="term" value="C:endomembrane system"/>
    <property type="evidence" value="ECO:0007669"/>
    <property type="project" value="UniProtKB-SubCell"/>
</dbReference>
<dbReference type="Gene3D" id="3.40.50.720">
    <property type="entry name" value="NAD(P)-binding Rossmann-like Domain"/>
    <property type="match status" value="1"/>
</dbReference>
<feature type="transmembrane region" description="Helical" evidence="11">
    <location>
        <begin position="319"/>
        <end position="340"/>
    </location>
</feature>
<feature type="transmembrane region" description="Helical" evidence="11">
    <location>
        <begin position="346"/>
        <end position="366"/>
    </location>
</feature>
<dbReference type="NCBIfam" id="TIGR00932">
    <property type="entry name" value="2a37"/>
    <property type="match status" value="1"/>
</dbReference>
<dbReference type="PANTHER" id="PTHR46157:SF8">
    <property type="entry name" value="GLUTATHIONE-REGULATED POTASSIUM-EFFLUX SYSTEM PROTEIN"/>
    <property type="match status" value="1"/>
</dbReference>
<dbReference type="InterPro" id="IPR036291">
    <property type="entry name" value="NAD(P)-bd_dom_sf"/>
</dbReference>
<feature type="transmembrane region" description="Helical" evidence="11">
    <location>
        <begin position="105"/>
        <end position="125"/>
    </location>
</feature>
<keyword evidence="3" id="KW-0813">Transport</keyword>
<keyword evidence="4" id="KW-0050">Antiport</keyword>
<evidence type="ECO:0000256" key="1">
    <source>
        <dbReference type="ARBA" id="ARBA00004127"/>
    </source>
</evidence>
<feature type="transmembrane region" description="Helical" evidence="11">
    <location>
        <begin position="173"/>
        <end position="191"/>
    </location>
</feature>
<proteinExistence type="inferred from homology"/>
<organism evidence="13 14">
    <name type="scientific">Ancylobacter dichloromethanicus</name>
    <dbReference type="NCBI Taxonomy" id="518825"/>
    <lineage>
        <taxon>Bacteria</taxon>
        <taxon>Pseudomonadati</taxon>
        <taxon>Pseudomonadota</taxon>
        <taxon>Alphaproteobacteria</taxon>
        <taxon>Hyphomicrobiales</taxon>
        <taxon>Xanthobacteraceae</taxon>
        <taxon>Ancylobacter</taxon>
    </lineage>
</organism>
<dbReference type="FunFam" id="3.40.50.720:FF:000036">
    <property type="entry name" value="Glutathione-regulated potassium-efflux system protein KefB"/>
    <property type="match status" value="1"/>
</dbReference>
<evidence type="ECO:0000256" key="11">
    <source>
        <dbReference type="SAM" id="Phobius"/>
    </source>
</evidence>
<dbReference type="SUPFAM" id="SSF51735">
    <property type="entry name" value="NAD(P)-binding Rossmann-fold domains"/>
    <property type="match status" value="1"/>
</dbReference>
<evidence type="ECO:0000256" key="8">
    <source>
        <dbReference type="ARBA" id="ARBA00022989"/>
    </source>
</evidence>
<gene>
    <name evidence="13" type="primary">kefB</name>
    <name evidence="13" type="ORF">GCM10017643_16670</name>
</gene>
<name>A0A9W6J6A1_9HYPH</name>
<dbReference type="GO" id="GO:0005886">
    <property type="term" value="C:plasma membrane"/>
    <property type="evidence" value="ECO:0007669"/>
    <property type="project" value="TreeGrafter"/>
</dbReference>
<dbReference type="Pfam" id="PF02254">
    <property type="entry name" value="TrkA_N"/>
    <property type="match status" value="1"/>
</dbReference>
<reference evidence="13" key="2">
    <citation type="submission" date="2023-01" db="EMBL/GenBank/DDBJ databases">
        <authorList>
            <person name="Sun Q."/>
            <person name="Evtushenko L."/>
        </authorList>
    </citation>
    <scope>NUCLEOTIDE SEQUENCE</scope>
    <source>
        <strain evidence="13">VKM B-2484</strain>
    </source>
</reference>
<dbReference type="PANTHER" id="PTHR46157">
    <property type="entry name" value="K(+) EFFLUX ANTIPORTER 3, CHLOROPLASTIC"/>
    <property type="match status" value="1"/>
</dbReference>
<feature type="domain" description="RCK N-terminal" evidence="12">
    <location>
        <begin position="386"/>
        <end position="507"/>
    </location>
</feature>
<comment type="similarity">
    <text evidence="2">Belongs to the monovalent cation:proton antiporter 2 (CPA2) transporter (TC 2.A.37) family.</text>
</comment>
<keyword evidence="7" id="KW-0630">Potassium</keyword>
<feature type="transmembrane region" description="Helical" evidence="11">
    <location>
        <begin position="45"/>
        <end position="64"/>
    </location>
</feature>
<keyword evidence="8 11" id="KW-1133">Transmembrane helix</keyword>
<dbReference type="Proteomes" id="UP001143370">
    <property type="component" value="Unassembled WGS sequence"/>
</dbReference>
<evidence type="ECO:0000256" key="3">
    <source>
        <dbReference type="ARBA" id="ARBA00022448"/>
    </source>
</evidence>
<dbReference type="InterPro" id="IPR003148">
    <property type="entry name" value="RCK_N"/>
</dbReference>
<feature type="transmembrane region" description="Helical" evidence="11">
    <location>
        <begin position="258"/>
        <end position="281"/>
    </location>
</feature>
<dbReference type="GO" id="GO:0008324">
    <property type="term" value="F:monoatomic cation transmembrane transporter activity"/>
    <property type="evidence" value="ECO:0007669"/>
    <property type="project" value="InterPro"/>
</dbReference>
<dbReference type="GO" id="GO:1902600">
    <property type="term" value="P:proton transmembrane transport"/>
    <property type="evidence" value="ECO:0007669"/>
    <property type="project" value="InterPro"/>
</dbReference>
<keyword evidence="9" id="KW-0406">Ion transport</keyword>
<dbReference type="GO" id="GO:0015297">
    <property type="term" value="F:antiporter activity"/>
    <property type="evidence" value="ECO:0007669"/>
    <property type="project" value="UniProtKB-KW"/>
</dbReference>
<feature type="transmembrane region" description="Helical" evidence="11">
    <location>
        <begin position="21"/>
        <end position="39"/>
    </location>
</feature>
<evidence type="ECO:0000256" key="4">
    <source>
        <dbReference type="ARBA" id="ARBA00022449"/>
    </source>
</evidence>
<protein>
    <submittedName>
        <fullName evidence="13">Transporter</fullName>
    </submittedName>
</protein>
<evidence type="ECO:0000313" key="14">
    <source>
        <dbReference type="Proteomes" id="UP001143370"/>
    </source>
</evidence>